<dbReference type="PANTHER" id="PTHR43300">
    <property type="entry name" value="ACETYLTRANSFERASE"/>
    <property type="match status" value="1"/>
</dbReference>
<dbReference type="SUPFAM" id="SSF51161">
    <property type="entry name" value="Trimeric LpxA-like enzymes"/>
    <property type="match status" value="1"/>
</dbReference>
<dbReference type="InterPro" id="IPR011004">
    <property type="entry name" value="Trimer_LpxA-like_sf"/>
</dbReference>
<feature type="binding site" evidence="3">
    <location>
        <position position="136"/>
    </location>
    <ligand>
        <name>acetyl-CoA</name>
        <dbReference type="ChEBI" id="CHEBI:57288"/>
    </ligand>
</feature>
<dbReference type="Pfam" id="PF17836">
    <property type="entry name" value="PglD_N"/>
    <property type="match status" value="1"/>
</dbReference>
<feature type="site" description="Increases basicity of active site His" evidence="2">
    <location>
        <position position="128"/>
    </location>
</feature>
<evidence type="ECO:0000256" key="1">
    <source>
        <dbReference type="ARBA" id="ARBA00007274"/>
    </source>
</evidence>
<feature type="active site" description="Proton acceptor" evidence="2">
    <location>
        <position position="127"/>
    </location>
</feature>
<dbReference type="Pfam" id="PF00132">
    <property type="entry name" value="Hexapep"/>
    <property type="match status" value="1"/>
</dbReference>
<dbReference type="InterPro" id="IPR020019">
    <property type="entry name" value="AcTrfase_PglD-like"/>
</dbReference>
<proteinExistence type="inferred from homology"/>
<comment type="caution">
    <text evidence="5">The sequence shown here is derived from an EMBL/GenBank/DDBJ whole genome shotgun (WGS) entry which is preliminary data.</text>
</comment>
<evidence type="ECO:0000256" key="3">
    <source>
        <dbReference type="PIRSR" id="PIRSR620019-2"/>
    </source>
</evidence>
<comment type="similarity">
    <text evidence="1">Belongs to the transferase hexapeptide repeat family.</text>
</comment>
<protein>
    <submittedName>
        <fullName evidence="5">Acetyltransferase</fullName>
    </submittedName>
</protein>
<name>A0A2T4DPZ8_9BACT</name>
<feature type="domain" description="PglD N-terminal" evidence="4">
    <location>
        <begin position="2"/>
        <end position="71"/>
    </location>
</feature>
<dbReference type="GO" id="GO:0016740">
    <property type="term" value="F:transferase activity"/>
    <property type="evidence" value="ECO:0007669"/>
    <property type="project" value="UniProtKB-KW"/>
</dbReference>
<reference evidence="5 6" key="1">
    <citation type="submission" date="2018-03" db="EMBL/GenBank/DDBJ databases">
        <title>Cross-interface Injection: A General Nanoliter Liquid Handling Method Applied to Single Cells Genome Amplification Automated Nanoliter Liquid Handling Applied to Single Cell Multiple Displacement Amplification.</title>
        <authorList>
            <person name="Yun J."/>
            <person name="Xu P."/>
            <person name="Xu J."/>
            <person name="Dai X."/>
            <person name="Wang Y."/>
            <person name="Zheng X."/>
            <person name="Cao C."/>
            <person name="Yi Q."/>
            <person name="Zhu Y."/>
            <person name="Wang L."/>
            <person name="Dong Z."/>
            <person name="Huang Y."/>
            <person name="Huang L."/>
            <person name="Du W."/>
        </authorList>
    </citation>
    <scope>NUCLEOTIDE SEQUENCE [LARGE SCALE GENOMIC DNA]</scope>
    <source>
        <strain evidence="5 6">Z-D1-2</strain>
    </source>
</reference>
<dbReference type="CDD" id="cd03360">
    <property type="entry name" value="LbH_AT_putative"/>
    <property type="match status" value="1"/>
</dbReference>
<evidence type="ECO:0000313" key="5">
    <source>
        <dbReference type="EMBL" id="PTB95904.1"/>
    </source>
</evidence>
<dbReference type="AlphaFoldDB" id="A0A2T4DPZ8"/>
<dbReference type="Gene3D" id="2.160.10.10">
    <property type="entry name" value="Hexapeptide repeat proteins"/>
    <property type="match status" value="1"/>
</dbReference>
<keyword evidence="5" id="KW-0808">Transferase</keyword>
<dbReference type="Proteomes" id="UP000240608">
    <property type="component" value="Unassembled WGS sequence"/>
</dbReference>
<dbReference type="InterPro" id="IPR041561">
    <property type="entry name" value="PglD_N"/>
</dbReference>
<dbReference type="PANTHER" id="PTHR43300:SF7">
    <property type="entry name" value="UDP-N-ACETYLBACILLOSAMINE N-ACETYLTRANSFERASE"/>
    <property type="match status" value="1"/>
</dbReference>
<sequence length="202" mass="21325">MYLFGASGHAKVIIDILLSEGIAVLGLYDEDESKKELMGIPVLGKTIDFNQERGHCIVSIGDNKTRSKVVNLIKEKARFGTAIHQQSTIGSQVYIQEGSVVMPGVIINADTKIGKHAIINTSSSVDHDCLVEDFVHIAPNSSICGGVKIGEGTLFGAGATAIPLVSIGKWCVIGAGAVITEDVPDYSVVVGNPGKIIKTRQP</sequence>
<dbReference type="NCBIfam" id="TIGR03570">
    <property type="entry name" value="NeuD_NnaD"/>
    <property type="match status" value="1"/>
</dbReference>
<dbReference type="InterPro" id="IPR050179">
    <property type="entry name" value="Trans_hexapeptide_repeat"/>
</dbReference>
<gene>
    <name evidence="5" type="ORF">C9994_09695</name>
</gene>
<dbReference type="Gene3D" id="3.40.50.20">
    <property type="match status" value="1"/>
</dbReference>
<evidence type="ECO:0000256" key="2">
    <source>
        <dbReference type="PIRSR" id="PIRSR620019-1"/>
    </source>
</evidence>
<evidence type="ECO:0000259" key="4">
    <source>
        <dbReference type="Pfam" id="PF17836"/>
    </source>
</evidence>
<dbReference type="InterPro" id="IPR001451">
    <property type="entry name" value="Hexapep"/>
</dbReference>
<feature type="binding site" evidence="3">
    <location>
        <position position="61"/>
    </location>
    <ligand>
        <name>substrate</name>
    </ligand>
</feature>
<organism evidence="5 6">
    <name type="scientific">Marivirga lumbricoides</name>
    <dbReference type="NCBI Taxonomy" id="1046115"/>
    <lineage>
        <taxon>Bacteria</taxon>
        <taxon>Pseudomonadati</taxon>
        <taxon>Bacteroidota</taxon>
        <taxon>Cytophagia</taxon>
        <taxon>Cytophagales</taxon>
        <taxon>Marivirgaceae</taxon>
        <taxon>Marivirga</taxon>
    </lineage>
</organism>
<evidence type="ECO:0000313" key="6">
    <source>
        <dbReference type="Proteomes" id="UP000240608"/>
    </source>
</evidence>
<accession>A0A2T4DPZ8</accession>
<dbReference type="EMBL" id="PYVU01000078">
    <property type="protein sequence ID" value="PTB95904.1"/>
    <property type="molecule type" value="Genomic_DNA"/>
</dbReference>
<feature type="binding site" evidence="3">
    <location>
        <begin position="7"/>
        <end position="9"/>
    </location>
    <ligand>
        <name>substrate</name>
    </ligand>
</feature>